<protein>
    <submittedName>
        <fullName evidence="3">Metallophosphoesterase family protein</fullName>
    </submittedName>
</protein>
<feature type="domain" description="Calcineurin-like phosphoesterase" evidence="2">
    <location>
        <begin position="1"/>
        <end position="188"/>
    </location>
</feature>
<organism evidence="3 4">
    <name type="scientific">Candidatus Faecalibacterium intestinigallinarum</name>
    <dbReference type="NCBI Taxonomy" id="2838581"/>
    <lineage>
        <taxon>Bacteria</taxon>
        <taxon>Bacillati</taxon>
        <taxon>Bacillota</taxon>
        <taxon>Clostridia</taxon>
        <taxon>Eubacteriales</taxon>
        <taxon>Oscillospiraceae</taxon>
        <taxon>Faecalibacterium</taxon>
    </lineage>
</organism>
<dbReference type="InterPro" id="IPR024654">
    <property type="entry name" value="Calcineurin-like_PHP_lpxH"/>
</dbReference>
<sequence length="220" mass="25392">MKILAISDVASKALWCPQCRERLEGVDLILSCGDLPRTYLEFLTNFTAAPILYVHGNHDKEYARQEPGGCICVDDGVYIWKGLRVVGLGGSVRYNRESPYQYTEQAMRRRIARLRGKVRRMGGVDVLLTHAPARGLNDGEDLPHRGFECFNAFLDEWQPRWFVHGHIHLFYDYKLPRVCQRGETTVINATERYLFDVPDLEYHPAKKFFFLESFAAVFSK</sequence>
<comment type="similarity">
    <text evidence="1">Belongs to the metallophosphoesterase superfamily. YfcE family.</text>
</comment>
<evidence type="ECO:0000313" key="4">
    <source>
        <dbReference type="Proteomes" id="UP000823933"/>
    </source>
</evidence>
<dbReference type="EMBL" id="DXHQ01000069">
    <property type="protein sequence ID" value="HIW08877.1"/>
    <property type="molecule type" value="Genomic_DNA"/>
</dbReference>
<evidence type="ECO:0000313" key="3">
    <source>
        <dbReference type="EMBL" id="HIW08877.1"/>
    </source>
</evidence>
<dbReference type="Proteomes" id="UP000823933">
    <property type="component" value="Unassembled WGS sequence"/>
</dbReference>
<reference evidence="3" key="1">
    <citation type="journal article" date="2021" name="PeerJ">
        <title>Extensive microbial diversity within the chicken gut microbiome revealed by metagenomics and culture.</title>
        <authorList>
            <person name="Gilroy R."/>
            <person name="Ravi A."/>
            <person name="Getino M."/>
            <person name="Pursley I."/>
            <person name="Horton D.L."/>
            <person name="Alikhan N.F."/>
            <person name="Baker D."/>
            <person name="Gharbi K."/>
            <person name="Hall N."/>
            <person name="Watson M."/>
            <person name="Adriaenssens E.M."/>
            <person name="Foster-Nyarko E."/>
            <person name="Jarju S."/>
            <person name="Secka A."/>
            <person name="Antonio M."/>
            <person name="Oren A."/>
            <person name="Chaudhuri R.R."/>
            <person name="La Ragione R."/>
            <person name="Hildebrand F."/>
            <person name="Pallen M.J."/>
        </authorList>
    </citation>
    <scope>NUCLEOTIDE SEQUENCE</scope>
    <source>
        <strain evidence="3">ChiHcolR34-3080</strain>
    </source>
</reference>
<name>A0A9D1QB22_9FIRM</name>
<dbReference type="Pfam" id="PF12850">
    <property type="entry name" value="Metallophos_2"/>
    <property type="match status" value="1"/>
</dbReference>
<evidence type="ECO:0000256" key="1">
    <source>
        <dbReference type="ARBA" id="ARBA00008950"/>
    </source>
</evidence>
<dbReference type="PANTHER" id="PTHR12905:SF0">
    <property type="entry name" value="CALCINEURIN-LIKE PHOSPHOESTERASE DOMAIN-CONTAINING PROTEIN"/>
    <property type="match status" value="1"/>
</dbReference>
<dbReference type="AlphaFoldDB" id="A0A9D1QB22"/>
<dbReference type="PANTHER" id="PTHR12905">
    <property type="entry name" value="METALLOPHOSPHOESTERASE"/>
    <property type="match status" value="1"/>
</dbReference>
<comment type="caution">
    <text evidence="3">The sequence shown here is derived from an EMBL/GenBank/DDBJ whole genome shotgun (WGS) entry which is preliminary data.</text>
</comment>
<proteinExistence type="inferred from homology"/>
<evidence type="ECO:0000259" key="2">
    <source>
        <dbReference type="Pfam" id="PF12850"/>
    </source>
</evidence>
<dbReference type="Gene3D" id="3.60.21.10">
    <property type="match status" value="1"/>
</dbReference>
<dbReference type="InterPro" id="IPR029052">
    <property type="entry name" value="Metallo-depent_PP-like"/>
</dbReference>
<dbReference type="SUPFAM" id="SSF56300">
    <property type="entry name" value="Metallo-dependent phosphatases"/>
    <property type="match status" value="1"/>
</dbReference>
<accession>A0A9D1QB22</accession>
<reference evidence="3" key="2">
    <citation type="submission" date="2021-04" db="EMBL/GenBank/DDBJ databases">
        <authorList>
            <person name="Gilroy R."/>
        </authorList>
    </citation>
    <scope>NUCLEOTIDE SEQUENCE</scope>
    <source>
        <strain evidence="3">ChiHcolR34-3080</strain>
    </source>
</reference>
<dbReference type="InterPro" id="IPR051693">
    <property type="entry name" value="UPF0046_metallophosphoest"/>
</dbReference>
<gene>
    <name evidence="3" type="ORF">H9890_05680</name>
</gene>